<evidence type="ECO:0000256" key="10">
    <source>
        <dbReference type="RuleBase" id="RU351113"/>
    </source>
</evidence>
<evidence type="ECO:0000313" key="12">
    <source>
        <dbReference type="Proteomes" id="UP000291343"/>
    </source>
</evidence>
<comment type="caution">
    <text evidence="10">Lacks conserved residue(s) required for the propagation of feature annotation.</text>
</comment>
<evidence type="ECO:0000256" key="5">
    <source>
        <dbReference type="ARBA" id="ARBA00022725"/>
    </source>
</evidence>
<feature type="transmembrane region" description="Helical" evidence="10">
    <location>
        <begin position="183"/>
        <end position="211"/>
    </location>
</feature>
<dbReference type="InterPro" id="IPR004117">
    <property type="entry name" value="7tm6_olfct_rcpt"/>
</dbReference>
<dbReference type="GO" id="GO:0007165">
    <property type="term" value="P:signal transduction"/>
    <property type="evidence" value="ECO:0007669"/>
    <property type="project" value="UniProtKB-KW"/>
</dbReference>
<keyword evidence="9 10" id="KW-0807">Transducer</keyword>
<dbReference type="Pfam" id="PF02949">
    <property type="entry name" value="7tm_6"/>
    <property type="match status" value="1"/>
</dbReference>
<evidence type="ECO:0000256" key="7">
    <source>
        <dbReference type="ARBA" id="ARBA00023136"/>
    </source>
</evidence>
<keyword evidence="8 10" id="KW-0675">Receptor</keyword>
<evidence type="ECO:0000256" key="8">
    <source>
        <dbReference type="ARBA" id="ARBA00023170"/>
    </source>
</evidence>
<feature type="transmembrane region" description="Helical" evidence="10">
    <location>
        <begin position="311"/>
        <end position="329"/>
    </location>
</feature>
<accession>A0A482X7A2</accession>
<reference evidence="11 12" key="1">
    <citation type="journal article" date="2017" name="Gigascience">
        <title>Genome sequence of the small brown planthopper, Laodelphax striatellus.</title>
        <authorList>
            <person name="Zhu J."/>
            <person name="Jiang F."/>
            <person name="Wang X."/>
            <person name="Yang P."/>
            <person name="Bao Y."/>
            <person name="Zhao W."/>
            <person name="Wang W."/>
            <person name="Lu H."/>
            <person name="Wang Q."/>
            <person name="Cui N."/>
            <person name="Li J."/>
            <person name="Chen X."/>
            <person name="Luo L."/>
            <person name="Yu J."/>
            <person name="Kang L."/>
            <person name="Cui F."/>
        </authorList>
    </citation>
    <scope>NUCLEOTIDE SEQUENCE [LARGE SCALE GENOMIC DNA]</scope>
    <source>
        <strain evidence="11">Lst14</strain>
    </source>
</reference>
<dbReference type="AlphaFoldDB" id="A0A482X7A2"/>
<gene>
    <name evidence="11" type="ORF">LSTR_LSTR005267</name>
</gene>
<evidence type="ECO:0000256" key="3">
    <source>
        <dbReference type="ARBA" id="ARBA00022606"/>
    </source>
</evidence>
<dbReference type="PANTHER" id="PTHR21137:SF35">
    <property type="entry name" value="ODORANT RECEPTOR 19A-RELATED"/>
    <property type="match status" value="1"/>
</dbReference>
<dbReference type="FunCoup" id="A0A482X7A2">
    <property type="interactions" value="100"/>
</dbReference>
<feature type="transmembrane region" description="Helical" evidence="10">
    <location>
        <begin position="280"/>
        <end position="299"/>
    </location>
</feature>
<keyword evidence="3 10" id="KW-0716">Sensory transduction</keyword>
<proteinExistence type="inferred from homology"/>
<organism evidence="11 12">
    <name type="scientific">Laodelphax striatellus</name>
    <name type="common">Small brown planthopper</name>
    <name type="synonym">Delphax striatella</name>
    <dbReference type="NCBI Taxonomy" id="195883"/>
    <lineage>
        <taxon>Eukaryota</taxon>
        <taxon>Metazoa</taxon>
        <taxon>Ecdysozoa</taxon>
        <taxon>Arthropoda</taxon>
        <taxon>Hexapoda</taxon>
        <taxon>Insecta</taxon>
        <taxon>Pterygota</taxon>
        <taxon>Neoptera</taxon>
        <taxon>Paraneoptera</taxon>
        <taxon>Hemiptera</taxon>
        <taxon>Auchenorrhyncha</taxon>
        <taxon>Fulgoroidea</taxon>
        <taxon>Delphacidae</taxon>
        <taxon>Criomorphinae</taxon>
        <taxon>Laodelphax</taxon>
    </lineage>
</organism>
<dbReference type="GO" id="GO:0004984">
    <property type="term" value="F:olfactory receptor activity"/>
    <property type="evidence" value="ECO:0007669"/>
    <property type="project" value="InterPro"/>
</dbReference>
<evidence type="ECO:0000256" key="2">
    <source>
        <dbReference type="ARBA" id="ARBA00022475"/>
    </source>
</evidence>
<keyword evidence="7 10" id="KW-0472">Membrane</keyword>
<sequence>MIKLGRSSDNYLHHLLSIIGFKANGLREKQVYLYTAYLLAWLMDAIFGLLYEWENFIMRLSVMNDLTLVISLLLYWHFMGDLHVLFGIIKRYREKLQSSSSFENINRRFLENLEKMDEYVEIAIRLYVIFHFAFIAVPISSLVYKVATSEEEIDYRRMPQIWYFHYPASLERVTFLHYCCGNLLIYLALVGAGFLSIIIIYSVSISIYSIINSFDYLILCMLDWDQLSTDINTKLNSENVNSSTLEFYELRLRYGLYEIIVFHQDLCRETSNINEGLQNVLLIFINSCAIQICLGFFSLTEGDDKLKYLTYATFVLIFLTCICGLGQLVKNKVDILRVTLAQFGWVDKPAYYKKALLIMITHAARDMEINPYGLHPLDMQTFTKIMKLLYSISNIVSHYKARV</sequence>
<keyword evidence="5 10" id="KW-0552">Olfaction</keyword>
<name>A0A482X7A2_LAOST</name>
<evidence type="ECO:0000256" key="1">
    <source>
        <dbReference type="ARBA" id="ARBA00004651"/>
    </source>
</evidence>
<keyword evidence="12" id="KW-1185">Reference proteome</keyword>
<feature type="transmembrane region" description="Helical" evidence="10">
    <location>
        <begin position="31"/>
        <end position="51"/>
    </location>
</feature>
<feature type="transmembrane region" description="Helical" evidence="10">
    <location>
        <begin position="66"/>
        <end position="89"/>
    </location>
</feature>
<dbReference type="EMBL" id="QKKF02016138">
    <property type="protein sequence ID" value="RZF41805.1"/>
    <property type="molecule type" value="Genomic_DNA"/>
</dbReference>
<evidence type="ECO:0000313" key="11">
    <source>
        <dbReference type="EMBL" id="RZF41805.1"/>
    </source>
</evidence>
<comment type="similarity">
    <text evidence="10">Belongs to the insect chemoreceptor superfamily. Heteromeric odorant receptor channel (TC 1.A.69) family.</text>
</comment>
<dbReference type="GO" id="GO:0005886">
    <property type="term" value="C:plasma membrane"/>
    <property type="evidence" value="ECO:0007669"/>
    <property type="project" value="UniProtKB-SubCell"/>
</dbReference>
<keyword evidence="2" id="KW-1003">Cell membrane</keyword>
<comment type="caution">
    <text evidence="11">The sequence shown here is derived from an EMBL/GenBank/DDBJ whole genome shotgun (WGS) entry which is preliminary data.</text>
</comment>
<protein>
    <recommendedName>
        <fullName evidence="10">Odorant receptor</fullName>
    </recommendedName>
</protein>
<dbReference type="InParanoid" id="A0A482X7A2"/>
<keyword evidence="6 10" id="KW-1133">Transmembrane helix</keyword>
<dbReference type="GO" id="GO:0005549">
    <property type="term" value="F:odorant binding"/>
    <property type="evidence" value="ECO:0007669"/>
    <property type="project" value="InterPro"/>
</dbReference>
<dbReference type="PANTHER" id="PTHR21137">
    <property type="entry name" value="ODORANT RECEPTOR"/>
    <property type="match status" value="1"/>
</dbReference>
<evidence type="ECO:0000256" key="6">
    <source>
        <dbReference type="ARBA" id="ARBA00022989"/>
    </source>
</evidence>
<comment type="subcellular location">
    <subcellularLocation>
        <location evidence="1 10">Cell membrane</location>
        <topology evidence="1 10">Multi-pass membrane protein</topology>
    </subcellularLocation>
</comment>
<keyword evidence="4 10" id="KW-0812">Transmembrane</keyword>
<dbReference type="Proteomes" id="UP000291343">
    <property type="component" value="Unassembled WGS sequence"/>
</dbReference>
<evidence type="ECO:0000256" key="9">
    <source>
        <dbReference type="ARBA" id="ARBA00023224"/>
    </source>
</evidence>
<evidence type="ECO:0000256" key="4">
    <source>
        <dbReference type="ARBA" id="ARBA00022692"/>
    </source>
</evidence>
<feature type="transmembrane region" description="Helical" evidence="10">
    <location>
        <begin position="124"/>
        <end position="144"/>
    </location>
</feature>